<accession>A0ACC2PM56</accession>
<sequence>MNIAERNCHEIRGRVQSNGPRSDIKDAPVKSSGNRGVRGGTWYVGAVSQTAFFSYFFKTVTHHASKRYALILLCHHLDNPAVPDLWIDFCNALPRHGGRCACYPILYTGSLALSGFDDAV</sequence>
<reference evidence="1" key="1">
    <citation type="submission" date="2023-04" db="EMBL/GenBank/DDBJ databases">
        <title>A chromosome-level genome assembly of the parasitoid wasp Eretmocerus hayati.</title>
        <authorList>
            <person name="Zhong Y."/>
            <person name="Liu S."/>
            <person name="Liu Y."/>
        </authorList>
    </citation>
    <scope>NUCLEOTIDE SEQUENCE</scope>
    <source>
        <strain evidence="1">ZJU_SS_LIU_2023</strain>
    </source>
</reference>
<proteinExistence type="predicted"/>
<evidence type="ECO:0000313" key="2">
    <source>
        <dbReference type="Proteomes" id="UP001239111"/>
    </source>
</evidence>
<keyword evidence="2" id="KW-1185">Reference proteome</keyword>
<dbReference type="EMBL" id="CM056741">
    <property type="protein sequence ID" value="KAJ8684133.1"/>
    <property type="molecule type" value="Genomic_DNA"/>
</dbReference>
<organism evidence="1 2">
    <name type="scientific">Eretmocerus hayati</name>
    <dbReference type="NCBI Taxonomy" id="131215"/>
    <lineage>
        <taxon>Eukaryota</taxon>
        <taxon>Metazoa</taxon>
        <taxon>Ecdysozoa</taxon>
        <taxon>Arthropoda</taxon>
        <taxon>Hexapoda</taxon>
        <taxon>Insecta</taxon>
        <taxon>Pterygota</taxon>
        <taxon>Neoptera</taxon>
        <taxon>Endopterygota</taxon>
        <taxon>Hymenoptera</taxon>
        <taxon>Apocrita</taxon>
        <taxon>Proctotrupomorpha</taxon>
        <taxon>Chalcidoidea</taxon>
        <taxon>Aphelinidae</taxon>
        <taxon>Aphelininae</taxon>
        <taxon>Eretmocerus</taxon>
    </lineage>
</organism>
<name>A0ACC2PM56_9HYME</name>
<gene>
    <name evidence="1" type="ORF">QAD02_019925</name>
</gene>
<protein>
    <submittedName>
        <fullName evidence="1">Uncharacterized protein</fullName>
    </submittedName>
</protein>
<dbReference type="Proteomes" id="UP001239111">
    <property type="component" value="Chromosome 1"/>
</dbReference>
<evidence type="ECO:0000313" key="1">
    <source>
        <dbReference type="EMBL" id="KAJ8684133.1"/>
    </source>
</evidence>
<comment type="caution">
    <text evidence="1">The sequence shown here is derived from an EMBL/GenBank/DDBJ whole genome shotgun (WGS) entry which is preliminary data.</text>
</comment>